<dbReference type="Proteomes" id="UP000294194">
    <property type="component" value="Unassembled WGS sequence"/>
</dbReference>
<dbReference type="InterPro" id="IPR029044">
    <property type="entry name" value="Nucleotide-diphossugar_trans"/>
</dbReference>
<evidence type="ECO:0000313" key="1">
    <source>
        <dbReference type="EMBL" id="TBN55963.1"/>
    </source>
</evidence>
<dbReference type="PANTHER" id="PTHR21485">
    <property type="entry name" value="HAD SUPERFAMILY MEMBERS CMAS AND KDSC"/>
    <property type="match status" value="1"/>
</dbReference>
<protein>
    <submittedName>
        <fullName evidence="1">Acylneuraminate cytidylyltransferase family protein</fullName>
    </submittedName>
</protein>
<dbReference type="InterPro" id="IPR003329">
    <property type="entry name" value="Cytidylyl_trans"/>
</dbReference>
<keyword evidence="2" id="KW-1185">Reference proteome</keyword>
<keyword evidence="1" id="KW-0808">Transferase</keyword>
<organism evidence="1 2">
    <name type="scientific">Glaciihabitans arcticus</name>
    <dbReference type="NCBI Taxonomy" id="2668039"/>
    <lineage>
        <taxon>Bacteria</taxon>
        <taxon>Bacillati</taxon>
        <taxon>Actinomycetota</taxon>
        <taxon>Actinomycetes</taxon>
        <taxon>Micrococcales</taxon>
        <taxon>Microbacteriaceae</taxon>
        <taxon>Glaciihabitans</taxon>
    </lineage>
</organism>
<evidence type="ECO:0000313" key="2">
    <source>
        <dbReference type="Proteomes" id="UP000294194"/>
    </source>
</evidence>
<dbReference type="SUPFAM" id="SSF53448">
    <property type="entry name" value="Nucleotide-diphospho-sugar transferases"/>
    <property type="match status" value="1"/>
</dbReference>
<dbReference type="GO" id="GO:0008781">
    <property type="term" value="F:N-acylneuraminate cytidylyltransferase activity"/>
    <property type="evidence" value="ECO:0007669"/>
    <property type="project" value="TreeGrafter"/>
</dbReference>
<gene>
    <name evidence="1" type="ORF">EYE40_00320</name>
</gene>
<dbReference type="PANTHER" id="PTHR21485:SF6">
    <property type="entry name" value="N-ACYLNEURAMINATE CYTIDYLYLTRANSFERASE-RELATED"/>
    <property type="match status" value="1"/>
</dbReference>
<dbReference type="EMBL" id="SISG01000001">
    <property type="protein sequence ID" value="TBN55963.1"/>
    <property type="molecule type" value="Genomic_DNA"/>
</dbReference>
<keyword evidence="1" id="KW-0548">Nucleotidyltransferase</keyword>
<comment type="caution">
    <text evidence="1">The sequence shown here is derived from an EMBL/GenBank/DDBJ whole genome shotgun (WGS) entry which is preliminary data.</text>
</comment>
<sequence>MDELVRICTITVRAGSKGVPGKNLRVIAGVPLFGHSVRQAAESGLFDEVVVTTDSQEILDLAPSFGATDIVVRPPHMATDTAGKVQAIAHAVLEIEERRGVRFDTSVDLDATSPLRTVDDIRAAVALFDASDVDSLITGSEARRNPYFNLVELQPDGTVAVSKTPDAAVLRRQDAPRSFDMNGSIYVWKRNSLIENPVVFFPSTIIYEMPQERSQDIDSEHDFDIVKWQMESARPIA</sequence>
<dbReference type="InterPro" id="IPR050793">
    <property type="entry name" value="CMP-NeuNAc_synthase"/>
</dbReference>
<name>A0A4Q9GTS8_9MICO</name>
<dbReference type="Gene3D" id="3.90.550.10">
    <property type="entry name" value="Spore Coat Polysaccharide Biosynthesis Protein SpsA, Chain A"/>
    <property type="match status" value="1"/>
</dbReference>
<dbReference type="AlphaFoldDB" id="A0A4Q9GTS8"/>
<dbReference type="Pfam" id="PF02348">
    <property type="entry name" value="CTP_transf_3"/>
    <property type="match status" value="1"/>
</dbReference>
<reference evidence="2" key="1">
    <citation type="submission" date="2019-02" db="EMBL/GenBank/DDBJ databases">
        <title>Glaciihabitans arcticus sp. nov., a psychrotolerant bacterium isolated from polar soil.</title>
        <authorList>
            <person name="Dahal R.H."/>
        </authorList>
    </citation>
    <scope>NUCLEOTIDE SEQUENCE [LARGE SCALE GENOMIC DNA]</scope>
    <source>
        <strain evidence="2">RP-3-7</strain>
    </source>
</reference>
<dbReference type="CDD" id="cd02513">
    <property type="entry name" value="CMP-NeuAc_Synthase"/>
    <property type="match status" value="1"/>
</dbReference>
<accession>A0A4Q9GTS8</accession>
<proteinExistence type="predicted"/>